<feature type="compositionally biased region" description="Polar residues" evidence="1">
    <location>
        <begin position="15"/>
        <end position="28"/>
    </location>
</feature>
<dbReference type="InterPro" id="IPR052586">
    <property type="entry name" value="ASCC2"/>
</dbReference>
<dbReference type="Gene3D" id="3.30.70.330">
    <property type="match status" value="1"/>
</dbReference>
<evidence type="ECO:0000259" key="2">
    <source>
        <dbReference type="Pfam" id="PF07744"/>
    </source>
</evidence>
<evidence type="ECO:0000313" key="4">
    <source>
        <dbReference type="Proteomes" id="UP000525078"/>
    </source>
</evidence>
<dbReference type="InterPro" id="IPR035979">
    <property type="entry name" value="RBD_domain_sf"/>
</dbReference>
<dbReference type="SUPFAM" id="SSF54928">
    <property type="entry name" value="RNA-binding domain, RBD"/>
    <property type="match status" value="1"/>
</dbReference>
<feature type="domain" description="Spen paralogue and orthologue SPOC C-terminal" evidence="2">
    <location>
        <begin position="1170"/>
        <end position="1327"/>
    </location>
</feature>
<feature type="compositionally biased region" description="Pro residues" evidence="1">
    <location>
        <begin position="1118"/>
        <end position="1157"/>
    </location>
</feature>
<dbReference type="Pfam" id="PF07744">
    <property type="entry name" value="SPOC"/>
    <property type="match status" value="1"/>
</dbReference>
<dbReference type="InterPro" id="IPR012921">
    <property type="entry name" value="SPOC_C"/>
</dbReference>
<gene>
    <name evidence="3" type="ORF">F8388_003369</name>
</gene>
<protein>
    <recommendedName>
        <fullName evidence="2">Spen paralogue and orthologue SPOC C-terminal domain-containing protein</fullName>
    </recommendedName>
</protein>
<name>A0A7J6FDF9_CANSA</name>
<dbReference type="CDD" id="cd21546">
    <property type="entry name" value="SPOC_FPA-like"/>
    <property type="match status" value="1"/>
</dbReference>
<evidence type="ECO:0000256" key="1">
    <source>
        <dbReference type="SAM" id="MobiDB-lite"/>
    </source>
</evidence>
<sequence length="1337" mass="147791">MASAEQPLKKRKLYETQSDQNSDPSTTLAHTLKDVVPPLSQDEILKRRRNKEEIRNVYECYKRIRFCLSQKESHSIRPDIEQAYLSLISASRGCPSVQRIVADLIPRYASYCPTALEAAAKVIVNMYSWSLAGISRGDDIDGVAFQIARSCILGLSDICCIACSEAPTSSVIQGVFSSVLQNVLIFFISSFEGKDIFQIFGKEIIEVKYSTENFNELKHENSDENESSLVALFKLRVLSLFRIFFRYPKDLLAACFDLLSSTGSEGVQNGLYFLNQLTSKLDLSGVHQLEKNNNELMPSKDSIETSSRHDDVISKDLVSDGKSVSPNASLLSNSCFLALVLVEDSSLRRCLLSKYKKLCKMSSSKTFSDIKYVMEGIIESFVKRAVTEDSQADSDVDDSDSSKSINLSYMVPCITNQHENFGELSGINRNSRICGGSCDEHVTEKVQFLNHRGELAVHLKSINQDSGGIRPMDFGNGEHGDIMQTRSSIPRDLINHHMHSPITRTPHDFRTNSFDARNQVINNDRSQTTKLDFWSPTLGTSSGGASNSFSSPNHNMPGLYTSSAIPVVWLSDGDIAAMDVFSASKQLWVGLLGSDSSEAHVRFELERFGPIEQYFSFPMRGFCVVEYRNIFDSIKARDYLRRHFHWHIKFMDTGLGTRGVINGVAVGSSCHVYVGNVSSQWSKDEILHESRKVLYKGPMITDLKSEGALLMELETPEEATTVMAHLRQHRKERSNQKHPSNRGQCNVTSSHLDCAISVSASTHADVRNSNSGNMYNNNTNSSLAKAVLESPADNCRGRTSNLTSLMLSLRSKYNVNQNSSYSDNYTSGSSHANMREEDRVQSSTLWINVPNITSPFLTDDEIMALCNSAIANTGSIIRLMHLNLPSGCGWYVECSSVDAAVTVLKNLRGCPGIFFQIEFSEQRMHLPTSFSVRPEAHPMELISPRVKSENHGSVSQGGHAFISNRGISGCNEMPEVGARIGDGSDINMVLDSSQGGSHAVSGALEQRWMYPKPDMELLPAAGSGPCVRVATQGPPVPPPPQIHSSPYMRPAYHHSNTSWDPRGLHHNFPMNPTPVVVPNVSHGNAVTAPFRPASVTPLAQIQGTLVQHFDQMYSSLPLGPPPPITSLPPPPPEVPPPLPPSPPPPPPTSPPPPPPPVAESSQAESPGHGPQYQWQGTLCKSGVHYCTIYALRVNSEVCKYSNALSEPAEWPVKLDMTKRTDFRHVKSTFTSSPPHKREVCILVPSSSSDHKGGPCLIPQYLEARNYCNCYFQDFVTYLKQRECSGVIKIPGSKTIWARLLFILPYSHEVCSLLSVAPDTPDCLVALLLPKETNFEWV</sequence>
<proteinExistence type="predicted"/>
<dbReference type="Proteomes" id="UP000525078">
    <property type="component" value="Unassembled WGS sequence"/>
</dbReference>
<feature type="region of interest" description="Disordered" evidence="1">
    <location>
        <begin position="1113"/>
        <end position="1170"/>
    </location>
</feature>
<accession>A0A7J6FDF9</accession>
<feature type="region of interest" description="Disordered" evidence="1">
    <location>
        <begin position="1"/>
        <end position="28"/>
    </location>
</feature>
<dbReference type="EMBL" id="JAATIP010000133">
    <property type="protein sequence ID" value="KAF4368668.1"/>
    <property type="molecule type" value="Genomic_DNA"/>
</dbReference>
<dbReference type="GO" id="GO:0043130">
    <property type="term" value="F:ubiquitin binding"/>
    <property type="evidence" value="ECO:0007669"/>
    <property type="project" value="TreeGrafter"/>
</dbReference>
<dbReference type="PANTHER" id="PTHR21494:SF2">
    <property type="entry name" value="NUCLEIC ACID BINDING PROTEIN"/>
    <property type="match status" value="1"/>
</dbReference>
<organism evidence="3 4">
    <name type="scientific">Cannabis sativa</name>
    <name type="common">Hemp</name>
    <name type="synonym">Marijuana</name>
    <dbReference type="NCBI Taxonomy" id="3483"/>
    <lineage>
        <taxon>Eukaryota</taxon>
        <taxon>Viridiplantae</taxon>
        <taxon>Streptophyta</taxon>
        <taxon>Embryophyta</taxon>
        <taxon>Tracheophyta</taxon>
        <taxon>Spermatophyta</taxon>
        <taxon>Magnoliopsida</taxon>
        <taxon>eudicotyledons</taxon>
        <taxon>Gunneridae</taxon>
        <taxon>Pentapetalae</taxon>
        <taxon>rosids</taxon>
        <taxon>fabids</taxon>
        <taxon>Rosales</taxon>
        <taxon>Cannabaceae</taxon>
        <taxon>Cannabis</taxon>
    </lineage>
</organism>
<comment type="caution">
    <text evidence="3">The sequence shown here is derived from an EMBL/GenBank/DDBJ whole genome shotgun (WGS) entry which is preliminary data.</text>
</comment>
<dbReference type="GO" id="GO:0003676">
    <property type="term" value="F:nucleic acid binding"/>
    <property type="evidence" value="ECO:0007669"/>
    <property type="project" value="InterPro"/>
</dbReference>
<dbReference type="InterPro" id="IPR012677">
    <property type="entry name" value="Nucleotide-bd_a/b_plait_sf"/>
</dbReference>
<reference evidence="3 4" key="1">
    <citation type="journal article" date="2020" name="bioRxiv">
        <title>Sequence and annotation of 42 cannabis genomes reveals extensive copy number variation in cannabinoid synthesis and pathogen resistance genes.</title>
        <authorList>
            <person name="Mckernan K.J."/>
            <person name="Helbert Y."/>
            <person name="Kane L.T."/>
            <person name="Ebling H."/>
            <person name="Zhang L."/>
            <person name="Liu B."/>
            <person name="Eaton Z."/>
            <person name="Mclaughlin S."/>
            <person name="Kingan S."/>
            <person name="Baybayan P."/>
            <person name="Concepcion G."/>
            <person name="Jordan M."/>
            <person name="Riva A."/>
            <person name="Barbazuk W."/>
            <person name="Harkins T."/>
        </authorList>
    </citation>
    <scope>NUCLEOTIDE SEQUENCE [LARGE SCALE GENOMIC DNA]</scope>
    <source>
        <strain evidence="4">cv. Jamaican Lion 4</strain>
        <tissue evidence="3">Leaf</tissue>
    </source>
</reference>
<dbReference type="PANTHER" id="PTHR21494">
    <property type="entry name" value="ACTIVATING SIGNAL COINTEGRATOR 1 COMPLEX SUBUNIT 2 ASC-1 COMPLEX SUBUNIT P100"/>
    <property type="match status" value="1"/>
</dbReference>
<evidence type="ECO:0000313" key="3">
    <source>
        <dbReference type="EMBL" id="KAF4368668.1"/>
    </source>
</evidence>